<organism evidence="1 2">
    <name type="scientific">Pleurodeles waltl</name>
    <name type="common">Iberian ribbed newt</name>
    <dbReference type="NCBI Taxonomy" id="8319"/>
    <lineage>
        <taxon>Eukaryota</taxon>
        <taxon>Metazoa</taxon>
        <taxon>Chordata</taxon>
        <taxon>Craniata</taxon>
        <taxon>Vertebrata</taxon>
        <taxon>Euteleostomi</taxon>
        <taxon>Amphibia</taxon>
        <taxon>Batrachia</taxon>
        <taxon>Caudata</taxon>
        <taxon>Salamandroidea</taxon>
        <taxon>Salamandridae</taxon>
        <taxon>Pleurodelinae</taxon>
        <taxon>Pleurodeles</taxon>
    </lineage>
</organism>
<keyword evidence="2" id="KW-1185">Reference proteome</keyword>
<accession>A0AAV7PDS6</accession>
<dbReference type="AlphaFoldDB" id="A0AAV7PDS6"/>
<dbReference type="GO" id="GO:0044877">
    <property type="term" value="F:protein-containing complex binding"/>
    <property type="evidence" value="ECO:0007669"/>
    <property type="project" value="TreeGrafter"/>
</dbReference>
<dbReference type="Gene3D" id="1.10.287.70">
    <property type="match status" value="1"/>
</dbReference>
<reference evidence="1" key="1">
    <citation type="journal article" date="2022" name="bioRxiv">
        <title>Sequencing and chromosome-scale assembly of the giantPleurodeles waltlgenome.</title>
        <authorList>
            <person name="Brown T."/>
            <person name="Elewa A."/>
            <person name="Iarovenko S."/>
            <person name="Subramanian E."/>
            <person name="Araus A.J."/>
            <person name="Petzold A."/>
            <person name="Susuki M."/>
            <person name="Suzuki K.-i.T."/>
            <person name="Hayashi T."/>
            <person name="Toyoda A."/>
            <person name="Oliveira C."/>
            <person name="Osipova E."/>
            <person name="Leigh N.D."/>
            <person name="Simon A."/>
            <person name="Yun M.H."/>
        </authorList>
    </citation>
    <scope>NUCLEOTIDE SEQUENCE</scope>
    <source>
        <strain evidence="1">20211129_DDA</strain>
        <tissue evidence="1">Liver</tissue>
    </source>
</reference>
<dbReference type="PANTHER" id="PTHR45638">
    <property type="entry name" value="CYCLIC NUCLEOTIDE-GATED CATION CHANNEL SUBUNIT A"/>
    <property type="match status" value="1"/>
</dbReference>
<sequence>MLAWRATLTGHWSEDTGRYVLPILCTIDVLFVADIIFRLRIQVPSADGNMSDFRSIFHNYVTSWEIYYDILSVLPLELFAFVNSADFDWKIFGFLRINRLLWIRKRHSLTSS</sequence>
<dbReference type="SUPFAM" id="SSF81324">
    <property type="entry name" value="Voltage-gated potassium channels"/>
    <property type="match status" value="1"/>
</dbReference>
<name>A0AAV7PDS6_PLEWA</name>
<protein>
    <submittedName>
        <fullName evidence="1">Uncharacterized protein</fullName>
    </submittedName>
</protein>
<evidence type="ECO:0000313" key="2">
    <source>
        <dbReference type="Proteomes" id="UP001066276"/>
    </source>
</evidence>
<comment type="caution">
    <text evidence="1">The sequence shown here is derived from an EMBL/GenBank/DDBJ whole genome shotgun (WGS) entry which is preliminary data.</text>
</comment>
<dbReference type="PANTHER" id="PTHR45638:SF19">
    <property type="entry name" value="CYCLIC NUCLEOTIDE-BINDING DOMAIN-CONTAINING PROTEIN"/>
    <property type="match status" value="1"/>
</dbReference>
<dbReference type="InterPro" id="IPR050866">
    <property type="entry name" value="CNG_cation_channel"/>
</dbReference>
<gene>
    <name evidence="1" type="ORF">NDU88_004678</name>
</gene>
<dbReference type="Proteomes" id="UP001066276">
    <property type="component" value="Chromosome 7"/>
</dbReference>
<dbReference type="EMBL" id="JANPWB010000011">
    <property type="protein sequence ID" value="KAJ1126270.1"/>
    <property type="molecule type" value="Genomic_DNA"/>
</dbReference>
<dbReference type="GO" id="GO:0005221">
    <property type="term" value="F:intracellularly cyclic nucleotide-activated monoatomic cation channel activity"/>
    <property type="evidence" value="ECO:0007669"/>
    <property type="project" value="InterPro"/>
</dbReference>
<dbReference type="GO" id="GO:0005249">
    <property type="term" value="F:voltage-gated potassium channel activity"/>
    <property type="evidence" value="ECO:0007669"/>
    <property type="project" value="TreeGrafter"/>
</dbReference>
<evidence type="ECO:0000313" key="1">
    <source>
        <dbReference type="EMBL" id="KAJ1126270.1"/>
    </source>
</evidence>
<proteinExistence type="predicted"/>